<feature type="region of interest" description="Disordered" evidence="1">
    <location>
        <begin position="261"/>
        <end position="281"/>
    </location>
</feature>
<accession>A0A835CVM6</accession>
<proteinExistence type="predicted"/>
<organism evidence="2 3">
    <name type="scientific">Aphidius gifuensis</name>
    <name type="common">Parasitoid wasp</name>
    <dbReference type="NCBI Taxonomy" id="684658"/>
    <lineage>
        <taxon>Eukaryota</taxon>
        <taxon>Metazoa</taxon>
        <taxon>Ecdysozoa</taxon>
        <taxon>Arthropoda</taxon>
        <taxon>Hexapoda</taxon>
        <taxon>Insecta</taxon>
        <taxon>Pterygota</taxon>
        <taxon>Neoptera</taxon>
        <taxon>Endopterygota</taxon>
        <taxon>Hymenoptera</taxon>
        <taxon>Apocrita</taxon>
        <taxon>Ichneumonoidea</taxon>
        <taxon>Braconidae</taxon>
        <taxon>Aphidiinae</taxon>
        <taxon>Aphidius</taxon>
    </lineage>
</organism>
<protein>
    <submittedName>
        <fullName evidence="2">Uncharacterized protein</fullName>
    </submittedName>
</protein>
<reference evidence="2 3" key="1">
    <citation type="submission" date="2020-08" db="EMBL/GenBank/DDBJ databases">
        <title>Aphidius gifuensis genome sequencing and assembly.</title>
        <authorList>
            <person name="Du Z."/>
        </authorList>
    </citation>
    <scope>NUCLEOTIDE SEQUENCE [LARGE SCALE GENOMIC DNA]</scope>
    <source>
        <strain evidence="2">YNYX2018</strain>
        <tissue evidence="2">Adults</tissue>
    </source>
</reference>
<comment type="caution">
    <text evidence="2">The sequence shown here is derived from an EMBL/GenBank/DDBJ whole genome shotgun (WGS) entry which is preliminary data.</text>
</comment>
<evidence type="ECO:0000313" key="2">
    <source>
        <dbReference type="EMBL" id="KAF7995523.1"/>
    </source>
</evidence>
<dbReference type="AlphaFoldDB" id="A0A835CVM6"/>
<feature type="region of interest" description="Disordered" evidence="1">
    <location>
        <begin position="63"/>
        <end position="89"/>
    </location>
</feature>
<sequence length="360" mass="41566">MMGKSRNEKLSHDLALNILPSKKNIEGFWAKLRYRKKNFVKKIGYSNKIKLINNVDERMSLKSSRINSSRVKNCQGKQKNKNTSDSSDCEQDVDYYDYNAMLSQPDIQNFINEKEKTINNDNKINKIDDITNTDKLIMKNNNNNEILQIEKKKKKPISRIPRAKKPGFVVNGRASRLYSMTKFNNKNIKNIKRPIVKTQTVATNINSKQVDVNLQTNHDNNYIKNHDVKLNLPTEQSATSLSVIPGSKVSSCSHLWENKNSPLQKSSRKMTKCPSWPTNNNSSLRTFKSRRMFTSSTDDELSASSDNFDSSYNNKAKEMKINNSSTSKIKPKEPHLIHSFFTTLFDIVFWPLLFTRNNRK</sequence>
<evidence type="ECO:0000313" key="3">
    <source>
        <dbReference type="Proteomes" id="UP000639338"/>
    </source>
</evidence>
<dbReference type="EMBL" id="JACMRX010000002">
    <property type="protein sequence ID" value="KAF7995523.1"/>
    <property type="molecule type" value="Genomic_DNA"/>
</dbReference>
<gene>
    <name evidence="2" type="ORF">HCN44_006630</name>
</gene>
<name>A0A835CVM6_APHGI</name>
<keyword evidence="3" id="KW-1185">Reference proteome</keyword>
<dbReference type="Proteomes" id="UP000639338">
    <property type="component" value="Unassembled WGS sequence"/>
</dbReference>
<feature type="compositionally biased region" description="Polar residues" evidence="1">
    <location>
        <begin position="63"/>
        <end position="86"/>
    </location>
</feature>
<evidence type="ECO:0000256" key="1">
    <source>
        <dbReference type="SAM" id="MobiDB-lite"/>
    </source>
</evidence>